<gene>
    <name evidence="1" type="ORF">PoB_001076200</name>
</gene>
<protein>
    <submittedName>
        <fullName evidence="1">Conserved uncharacterized protein</fullName>
    </submittedName>
</protein>
<dbReference type="PANTHER" id="PTHR31362">
    <property type="entry name" value="GLYCOSYLTRANSFERASE STELLO1-RELATED"/>
    <property type="match status" value="1"/>
</dbReference>
<reference evidence="1 2" key="1">
    <citation type="journal article" date="2021" name="Elife">
        <title>Chloroplast acquisition without the gene transfer in kleptoplastic sea slugs, Plakobranchus ocellatus.</title>
        <authorList>
            <person name="Maeda T."/>
            <person name="Takahashi S."/>
            <person name="Yoshida T."/>
            <person name="Shimamura S."/>
            <person name="Takaki Y."/>
            <person name="Nagai Y."/>
            <person name="Toyoda A."/>
            <person name="Suzuki Y."/>
            <person name="Arimoto A."/>
            <person name="Ishii H."/>
            <person name="Satoh N."/>
            <person name="Nishiyama T."/>
            <person name="Hasebe M."/>
            <person name="Maruyama T."/>
            <person name="Minagawa J."/>
            <person name="Obokata J."/>
            <person name="Shigenobu S."/>
        </authorList>
    </citation>
    <scope>NUCLEOTIDE SEQUENCE [LARGE SCALE GENOMIC DNA]</scope>
</reference>
<comment type="caution">
    <text evidence="1">The sequence shown here is derived from an EMBL/GenBank/DDBJ whole genome shotgun (WGS) entry which is preliminary data.</text>
</comment>
<evidence type="ECO:0000313" key="2">
    <source>
        <dbReference type="Proteomes" id="UP000735302"/>
    </source>
</evidence>
<dbReference type="InterPro" id="IPR005049">
    <property type="entry name" value="STL-like"/>
</dbReference>
<sequence>MACMRIKRIFHSFYTEKWMVKNNAIKLILALCIVFVIVSCTVLSCYYSTNEASDDEALEIPAPLKPEGVQFEKWIVITTLSPPTDDVKFLASLSGWRVVVVGDVATPHNWSHPNCMFLGLEQQKKLGYFTADLIPEKSYSRKNIGYLYAIQHGAKVIYETDDDNRPLYGLERFDYSSEFSALEFSGRDLFNPYHHFGQSTLWPRGFPLSAIGQVSERMTYRMPRYKQTPLIQQGIVNGDPDMDAIFRLTRKRVDHALNVHFDPAAPTAVLPAGVYSPFNSQNTLFHYDAFWALLIPTATTMRVCDIWRSYWAQRLLWEIGGSLAFYPPNAYQKRNSHSYLLDAMDELQLYTDTEKLIDFLRQWVCHPHLSFYGCVKALTFDLVVAGLWNTRDAKVTKTWLADLRRTGYKEPARKPLLWTSNDGQSDDTIKGFQSPNDCFERDQSLVFFSQNNNSFIIFYPAEQVAPPMKSKDLSPMPRVIEHMMMAKDICPDSQLQVNLSSLPLKNDGANFFNDILVIVIFHYPDFYDNIRFLESAYRMIFPNLIYCGPNRVKFQAAMENISFTNRISFIEADINCGFLAYSCLLEAMRAGYNVTGYLSVSDDVLINPWTFMGMNKSRIWLTKGQQAPLNKNLDEKWSHWSMSHGKKAFHFALYDIFTSQRPTDVIDWDSVVKTLETTAGGSDKIMRGLVDVYYVPKRLQKQVVWYLSMFLKRAVFLEIALPVVMYGLEANSDIETITGQSQDENSRGKMWDHFNSKSHFLHPIKLGIKEWIQPFCSQFMTTMMKKMYGL</sequence>
<evidence type="ECO:0000313" key="1">
    <source>
        <dbReference type="EMBL" id="GFN84256.1"/>
    </source>
</evidence>
<proteinExistence type="predicted"/>
<accession>A0AAV3YMU5</accession>
<organism evidence="1 2">
    <name type="scientific">Plakobranchus ocellatus</name>
    <dbReference type="NCBI Taxonomy" id="259542"/>
    <lineage>
        <taxon>Eukaryota</taxon>
        <taxon>Metazoa</taxon>
        <taxon>Spiralia</taxon>
        <taxon>Lophotrochozoa</taxon>
        <taxon>Mollusca</taxon>
        <taxon>Gastropoda</taxon>
        <taxon>Heterobranchia</taxon>
        <taxon>Euthyneura</taxon>
        <taxon>Panpulmonata</taxon>
        <taxon>Sacoglossa</taxon>
        <taxon>Placobranchoidea</taxon>
        <taxon>Plakobranchidae</taxon>
        <taxon>Plakobranchus</taxon>
    </lineage>
</organism>
<name>A0AAV3YMU5_9GAST</name>
<keyword evidence="2" id="KW-1185">Reference proteome</keyword>
<dbReference type="Pfam" id="PF03385">
    <property type="entry name" value="STELLO"/>
    <property type="match status" value="2"/>
</dbReference>
<dbReference type="Proteomes" id="UP000735302">
    <property type="component" value="Unassembled WGS sequence"/>
</dbReference>
<dbReference type="PANTHER" id="PTHR31362:SF0">
    <property type="entry name" value="EXOSTOSIN DOMAIN-CONTAINING PROTEIN-RELATED"/>
    <property type="match status" value="1"/>
</dbReference>
<dbReference type="EMBL" id="BLXT01001286">
    <property type="protein sequence ID" value="GFN84256.1"/>
    <property type="molecule type" value="Genomic_DNA"/>
</dbReference>
<dbReference type="AlphaFoldDB" id="A0AAV3YMU5"/>